<keyword evidence="2" id="KW-1185">Reference proteome</keyword>
<sequence>MALIKCFSCGAETDDIDGAAHSYLLSTPGCWATYGEVLAREYSDFAYWAVHDLTVDTYSIQHPGQPSRQTISSLNVHLSSLYAYFKLDVSAGELSNIKVKVVQHKDQFVWLEPPDCLGHLTINDILRAENATQHYELVNQWAENVFNQWQDFHPVVQALLETSM</sequence>
<dbReference type="AlphaFoldDB" id="A0A6M0RQA1"/>
<comment type="caution">
    <text evidence="1">The sequence shown here is derived from an EMBL/GenBank/DDBJ whole genome shotgun (WGS) entry which is preliminary data.</text>
</comment>
<evidence type="ECO:0000313" key="1">
    <source>
        <dbReference type="EMBL" id="NEZ57963.1"/>
    </source>
</evidence>
<dbReference type="RefSeq" id="WP_163700145.1">
    <property type="nucleotide sequence ID" value="NZ_QXHD01000004.1"/>
</dbReference>
<gene>
    <name evidence="1" type="ORF">DXZ20_20405</name>
</gene>
<protein>
    <submittedName>
        <fullName evidence="1">Uncharacterized protein</fullName>
    </submittedName>
</protein>
<accession>A0A6M0RQA1</accession>
<dbReference type="EMBL" id="QXHD01000004">
    <property type="protein sequence ID" value="NEZ57963.1"/>
    <property type="molecule type" value="Genomic_DNA"/>
</dbReference>
<reference evidence="1 2" key="1">
    <citation type="journal article" date="2020" name="Microb. Ecol.">
        <title>Ecogenomics of the Marine Benthic Filamentous Cyanobacterium Adonisia.</title>
        <authorList>
            <person name="Walter J.M."/>
            <person name="Coutinho F.H."/>
            <person name="Leomil L."/>
            <person name="Hargreaves P.I."/>
            <person name="Campeao M.E."/>
            <person name="Vieira V.V."/>
            <person name="Silva B.S."/>
            <person name="Fistarol G.O."/>
            <person name="Salomon P.S."/>
            <person name="Sawabe T."/>
            <person name="Mino S."/>
            <person name="Hosokawa M."/>
            <person name="Miyashita H."/>
            <person name="Maruyama F."/>
            <person name="van Verk M.C."/>
            <person name="Dutilh B.E."/>
            <person name="Thompson C.C."/>
            <person name="Thompson F.L."/>
        </authorList>
    </citation>
    <scope>NUCLEOTIDE SEQUENCE [LARGE SCALE GENOMIC DNA]</scope>
    <source>
        <strain evidence="1 2">CCMR0081</strain>
    </source>
</reference>
<proteinExistence type="predicted"/>
<dbReference type="Proteomes" id="UP000481033">
    <property type="component" value="Unassembled WGS sequence"/>
</dbReference>
<evidence type="ECO:0000313" key="2">
    <source>
        <dbReference type="Proteomes" id="UP000481033"/>
    </source>
</evidence>
<name>A0A6M0RQA1_9CYAN</name>
<dbReference type="Pfam" id="PF19371">
    <property type="entry name" value="DUF5946"/>
    <property type="match status" value="1"/>
</dbReference>
<organism evidence="1 2">
    <name type="scientific">Adonisia turfae CCMR0081</name>
    <dbReference type="NCBI Taxonomy" id="2292702"/>
    <lineage>
        <taxon>Bacteria</taxon>
        <taxon>Bacillati</taxon>
        <taxon>Cyanobacteriota</taxon>
        <taxon>Adonisia</taxon>
        <taxon>Adonisia turfae</taxon>
    </lineage>
</organism>
<dbReference type="InterPro" id="IPR045990">
    <property type="entry name" value="DUF5946"/>
</dbReference>